<evidence type="ECO:0000256" key="4">
    <source>
        <dbReference type="ARBA" id="ARBA00022679"/>
    </source>
</evidence>
<dbReference type="Gene3D" id="3.30.300.110">
    <property type="entry name" value="Met-10+ protein-like domains"/>
    <property type="match status" value="1"/>
</dbReference>
<feature type="compositionally biased region" description="Basic and acidic residues" evidence="11">
    <location>
        <begin position="340"/>
        <end position="354"/>
    </location>
</feature>
<dbReference type="GO" id="GO:0002939">
    <property type="term" value="P:tRNA N1-guanine methylation"/>
    <property type="evidence" value="ECO:0007669"/>
    <property type="project" value="EnsemblFungi"/>
</dbReference>
<evidence type="ECO:0000256" key="9">
    <source>
        <dbReference type="ARBA" id="ARBA00047783"/>
    </source>
</evidence>
<name>A0A0L0HUW7_SPIPD</name>
<evidence type="ECO:0000256" key="3">
    <source>
        <dbReference type="ARBA" id="ARBA00022603"/>
    </source>
</evidence>
<dbReference type="FunFam" id="3.30.300.110:FF:000001">
    <property type="entry name" value="tRNA (guanine(37)-N1)-methyltransferase"/>
    <property type="match status" value="1"/>
</dbReference>
<dbReference type="RefSeq" id="XP_016612931.1">
    <property type="nucleotide sequence ID" value="XM_016748919.1"/>
</dbReference>
<evidence type="ECO:0000256" key="10">
    <source>
        <dbReference type="HAMAP-Rule" id="MF_03152"/>
    </source>
</evidence>
<dbReference type="PANTHER" id="PTHR23245:SF36">
    <property type="entry name" value="TRNA (GUANINE(37)-N1)-METHYLTRANSFERASE"/>
    <property type="match status" value="1"/>
</dbReference>
<comment type="function">
    <text evidence="10">Specifically methylates the N1 position of guanosine-37 in various cytoplasmic and mitochondrial tRNAs. Methylation is not dependent on the nature of the nucleoside 5' of the target nucleoside. This is the first step in the biosynthesis of wybutosine (yW), a modified base adjacent to the anticodon of tRNAs and required for accurate decoding.</text>
</comment>
<dbReference type="eggNOG" id="KOG2078">
    <property type="taxonomic scope" value="Eukaryota"/>
</dbReference>
<dbReference type="EMBL" id="KQ257450">
    <property type="protein sequence ID" value="KND04892.1"/>
    <property type="molecule type" value="Genomic_DNA"/>
</dbReference>
<keyword evidence="4 10" id="KW-0808">Transferase</keyword>
<dbReference type="InterPro" id="IPR025792">
    <property type="entry name" value="tRNA_Gua_MeTrfase_euk"/>
</dbReference>
<sequence>MSATISPPANKGLVTLNRELFRKSLDLVALRVPASTCRRAMVELKGGPLLELPRLRAIIEDPEEIAKGADKKAVRRLVLLNPEVVTSKDALPPAVDEFAKKEGAEVTRYKLDLDYDYWTADQVLRSILPDELEVPGAFESVGHIAHLNLRDQHIPYKSIIGQVLLDKNKNLRTIVNKTGNIDHTFRFFQMELLAGENNMMAELKEGDCRFRFDFSRVYWNSRLQAEHNRIVKAFRPGQLICDVFAGVGPYALPAAKKKNCIVFANDLNPASHQYLCENVRLNKVEHLVRPYNMDGREFIRQSLKDLNTPSVWRELESKAPPPKKPKTTKAASNDALDSSTKPHTETAPEVKENGKGPVGEEPVFRWFDHYIMNLPATAIEFLDAFRGFLYGRQDLVSNDRLPMIHCHCFSREVDARADVIKRVESVIGASLGDNVELVHDVRNVAPNKEMLCISFRLPAEVAFATPVDSNSDINKRPSSEPIQISEKKARVEESPIP</sequence>
<keyword evidence="3 10" id="KW-0489">Methyltransferase</keyword>
<feature type="region of interest" description="Disordered" evidence="11">
    <location>
        <begin position="468"/>
        <end position="497"/>
    </location>
</feature>
<evidence type="ECO:0000256" key="5">
    <source>
        <dbReference type="ARBA" id="ARBA00022691"/>
    </source>
</evidence>
<dbReference type="EC" id="2.1.1.228" evidence="10"/>
<dbReference type="OrthoDB" id="408788at2759"/>
<evidence type="ECO:0000256" key="1">
    <source>
        <dbReference type="ARBA" id="ARBA00009775"/>
    </source>
</evidence>
<proteinExistence type="inferred from homology"/>
<feature type="binding site" evidence="10">
    <location>
        <position position="373"/>
    </location>
    <ligand>
        <name>S-adenosyl-L-methionine</name>
        <dbReference type="ChEBI" id="CHEBI:59789"/>
    </ligand>
</feature>
<comment type="subcellular location">
    <subcellularLocation>
        <location evidence="10">Mitochondrion matrix</location>
    </subcellularLocation>
    <subcellularLocation>
        <location evidence="10">Nucleus</location>
    </subcellularLocation>
    <subcellularLocation>
        <location evidence="10">Cytoplasm</location>
    </subcellularLocation>
    <text evidence="10">Predominantly in the mitochondria and in the nucleus.</text>
</comment>
<protein>
    <recommendedName>
        <fullName evidence="10">tRNA (guanine(37)-N1)-methyltransferase</fullName>
        <ecNumber evidence="10">2.1.1.228</ecNumber>
    </recommendedName>
    <alternativeName>
        <fullName evidence="10">M1G-methyltransferase</fullName>
    </alternativeName>
    <alternativeName>
        <fullName evidence="10">tRNA [GM37] methyltransferase</fullName>
    </alternativeName>
    <alternativeName>
        <fullName evidence="10">tRNA methyltransferase 5</fullName>
    </alternativeName>
</protein>
<feature type="binding site" evidence="10">
    <location>
        <begin position="266"/>
        <end position="267"/>
    </location>
    <ligand>
        <name>S-adenosyl-L-methionine</name>
        <dbReference type="ChEBI" id="CHEBI:59789"/>
    </ligand>
</feature>
<dbReference type="Proteomes" id="UP000053201">
    <property type="component" value="Unassembled WGS sequence"/>
</dbReference>
<comment type="similarity">
    <text evidence="1">Belongs to the class I-like SAM-binding methyltransferase superfamily. TRM5/TYW2 family.</text>
</comment>
<evidence type="ECO:0000256" key="6">
    <source>
        <dbReference type="ARBA" id="ARBA00022694"/>
    </source>
</evidence>
<keyword evidence="6 10" id="KW-0819">tRNA processing</keyword>
<dbReference type="InterPro" id="IPR056744">
    <property type="entry name" value="TRM5/TYW2-like_N"/>
</dbReference>
<feature type="region of interest" description="Disordered" evidence="11">
    <location>
        <begin position="315"/>
        <end position="357"/>
    </location>
</feature>
<gene>
    <name evidence="10" type="primary">TRM5</name>
    <name evidence="13" type="ORF">SPPG_00589</name>
</gene>
<dbReference type="PANTHER" id="PTHR23245">
    <property type="entry name" value="TRNA METHYLTRANSFERASE"/>
    <property type="match status" value="1"/>
</dbReference>
<dbReference type="AlphaFoldDB" id="A0A0L0HUW7"/>
<dbReference type="GO" id="GO:0005759">
    <property type="term" value="C:mitochondrial matrix"/>
    <property type="evidence" value="ECO:0007669"/>
    <property type="project" value="UniProtKB-SubCell"/>
</dbReference>
<evidence type="ECO:0000256" key="7">
    <source>
        <dbReference type="ARBA" id="ARBA00023128"/>
    </source>
</evidence>
<keyword evidence="14" id="KW-1185">Reference proteome</keyword>
<dbReference type="STRING" id="645134.A0A0L0HUW7"/>
<dbReference type="CDD" id="cd02440">
    <property type="entry name" value="AdoMet_MTases"/>
    <property type="match status" value="1"/>
</dbReference>
<dbReference type="GO" id="GO:0052906">
    <property type="term" value="F:tRNA (guanine(37)-N1)-methyltransferase activity"/>
    <property type="evidence" value="ECO:0007669"/>
    <property type="project" value="UniProtKB-UniRule"/>
</dbReference>
<dbReference type="InterPro" id="IPR030382">
    <property type="entry name" value="MeTrfase_TRM5/TYW2"/>
</dbReference>
<feature type="compositionally biased region" description="Basic and acidic residues" evidence="11">
    <location>
        <begin position="485"/>
        <end position="497"/>
    </location>
</feature>
<dbReference type="HAMAP" id="MF_03152">
    <property type="entry name" value="TRM5"/>
    <property type="match status" value="1"/>
</dbReference>
<feature type="binding site" evidence="10">
    <location>
        <position position="227"/>
    </location>
    <ligand>
        <name>S-adenosyl-L-methionine</name>
        <dbReference type="ChEBI" id="CHEBI:59789"/>
    </ligand>
</feature>
<keyword evidence="5 10" id="KW-0949">S-adenosyl-L-methionine</keyword>
<comment type="catalytic activity">
    <reaction evidence="9 10">
        <text>guanosine(37) in tRNA + S-adenosyl-L-methionine = N(1)-methylguanosine(37) in tRNA + S-adenosyl-L-homocysteine + H(+)</text>
        <dbReference type="Rhea" id="RHEA:36899"/>
        <dbReference type="Rhea" id="RHEA-COMP:10145"/>
        <dbReference type="Rhea" id="RHEA-COMP:10147"/>
        <dbReference type="ChEBI" id="CHEBI:15378"/>
        <dbReference type="ChEBI" id="CHEBI:57856"/>
        <dbReference type="ChEBI" id="CHEBI:59789"/>
        <dbReference type="ChEBI" id="CHEBI:73542"/>
        <dbReference type="ChEBI" id="CHEBI:74269"/>
        <dbReference type="EC" id="2.1.1.228"/>
    </reaction>
</comment>
<dbReference type="FunCoup" id="A0A0L0HUW7">
    <property type="interactions" value="366"/>
</dbReference>
<keyword evidence="7 10" id="KW-0496">Mitochondrion</keyword>
<reference evidence="13 14" key="1">
    <citation type="submission" date="2009-08" db="EMBL/GenBank/DDBJ databases">
        <title>The Genome Sequence of Spizellomyces punctatus strain DAOM BR117.</title>
        <authorList>
            <consortium name="The Broad Institute Genome Sequencing Platform"/>
            <person name="Russ C."/>
            <person name="Cuomo C."/>
            <person name="Shea T."/>
            <person name="Young S.K."/>
            <person name="Zeng Q."/>
            <person name="Koehrsen M."/>
            <person name="Haas B."/>
            <person name="Borodovsky M."/>
            <person name="Guigo R."/>
            <person name="Alvarado L."/>
            <person name="Berlin A."/>
            <person name="Bochicchio J."/>
            <person name="Borenstein D."/>
            <person name="Chapman S."/>
            <person name="Chen Z."/>
            <person name="Engels R."/>
            <person name="Freedman E."/>
            <person name="Gellesch M."/>
            <person name="Goldberg J."/>
            <person name="Griggs A."/>
            <person name="Gujja S."/>
            <person name="Heiman D."/>
            <person name="Hepburn T."/>
            <person name="Howarth C."/>
            <person name="Jen D."/>
            <person name="Larson L."/>
            <person name="Lewis B."/>
            <person name="Mehta T."/>
            <person name="Park D."/>
            <person name="Pearson M."/>
            <person name="Roberts A."/>
            <person name="Saif S."/>
            <person name="Shenoy N."/>
            <person name="Sisk P."/>
            <person name="Stolte C."/>
            <person name="Sykes S."/>
            <person name="Thomson T."/>
            <person name="Walk T."/>
            <person name="White J."/>
            <person name="Yandava C."/>
            <person name="Burger G."/>
            <person name="Gray M.W."/>
            <person name="Holland P.W.H."/>
            <person name="King N."/>
            <person name="Lang F.B.F."/>
            <person name="Roger A.J."/>
            <person name="Ruiz-Trillo I."/>
            <person name="Lander E."/>
            <person name="Nusbaum C."/>
        </authorList>
    </citation>
    <scope>NUCLEOTIDE SEQUENCE [LARGE SCALE GENOMIC DNA]</scope>
    <source>
        <strain evidence="13 14">DAOM BR117</strain>
    </source>
</reference>
<feature type="domain" description="SAM-dependent methyltransferase TRM5/TYW2-type" evidence="12">
    <location>
        <begin position="138"/>
        <end position="459"/>
    </location>
</feature>
<dbReference type="PROSITE" id="PS51684">
    <property type="entry name" value="SAM_MT_TRM5_TYW2"/>
    <property type="match status" value="1"/>
</dbReference>
<dbReference type="InParanoid" id="A0A0L0HUW7"/>
<dbReference type="GO" id="GO:0070901">
    <property type="term" value="P:mitochondrial tRNA methylation"/>
    <property type="evidence" value="ECO:0007669"/>
    <property type="project" value="EnsemblFungi"/>
</dbReference>
<keyword evidence="2 10" id="KW-0963">Cytoplasm</keyword>
<comment type="subunit">
    <text evidence="10">Monomer.</text>
</comment>
<dbReference type="InterPro" id="IPR056743">
    <property type="entry name" value="TRM5-TYW2-like_MTfase"/>
</dbReference>
<dbReference type="GeneID" id="27684309"/>
<dbReference type="SUPFAM" id="SSF53335">
    <property type="entry name" value="S-adenosyl-L-methionine-dependent methyltransferases"/>
    <property type="match status" value="1"/>
</dbReference>
<organism evidence="13 14">
    <name type="scientific">Spizellomyces punctatus (strain DAOM BR117)</name>
    <dbReference type="NCBI Taxonomy" id="645134"/>
    <lineage>
        <taxon>Eukaryota</taxon>
        <taxon>Fungi</taxon>
        <taxon>Fungi incertae sedis</taxon>
        <taxon>Chytridiomycota</taxon>
        <taxon>Chytridiomycota incertae sedis</taxon>
        <taxon>Chytridiomycetes</taxon>
        <taxon>Spizellomycetales</taxon>
        <taxon>Spizellomycetaceae</taxon>
        <taxon>Spizellomyces</taxon>
    </lineage>
</organism>
<accession>A0A0L0HUW7</accession>
<evidence type="ECO:0000256" key="8">
    <source>
        <dbReference type="ARBA" id="ARBA00023242"/>
    </source>
</evidence>
<dbReference type="Pfam" id="PF25133">
    <property type="entry name" value="TYW2_N_2"/>
    <property type="match status" value="1"/>
</dbReference>
<evidence type="ECO:0000313" key="14">
    <source>
        <dbReference type="Proteomes" id="UP000053201"/>
    </source>
</evidence>
<dbReference type="OMA" id="VGSHSQF"/>
<dbReference type="InterPro" id="IPR029063">
    <property type="entry name" value="SAM-dependent_MTases_sf"/>
</dbReference>
<keyword evidence="8 10" id="KW-0539">Nucleus</keyword>
<dbReference type="Gene3D" id="3.40.50.150">
    <property type="entry name" value="Vaccinia Virus protein VP39"/>
    <property type="match status" value="1"/>
</dbReference>
<evidence type="ECO:0000256" key="2">
    <source>
        <dbReference type="ARBA" id="ARBA00022490"/>
    </source>
</evidence>
<dbReference type="GO" id="GO:0005634">
    <property type="term" value="C:nucleus"/>
    <property type="evidence" value="ECO:0007669"/>
    <property type="project" value="UniProtKB-SubCell"/>
</dbReference>
<evidence type="ECO:0000259" key="12">
    <source>
        <dbReference type="PROSITE" id="PS51684"/>
    </source>
</evidence>
<evidence type="ECO:0000256" key="11">
    <source>
        <dbReference type="SAM" id="MobiDB-lite"/>
    </source>
</evidence>
<comment type="similarity">
    <text evidence="10">Belongs to the TRM5 / TYW2 family.</text>
</comment>
<feature type="binding site" evidence="10">
    <location>
        <begin position="294"/>
        <end position="295"/>
    </location>
    <ligand>
        <name>S-adenosyl-L-methionine</name>
        <dbReference type="ChEBI" id="CHEBI:59789"/>
    </ligand>
</feature>
<dbReference type="VEuPathDB" id="FungiDB:SPPG_00589"/>
<dbReference type="Pfam" id="PF02475">
    <property type="entry name" value="TRM5-TYW2_MTfase"/>
    <property type="match status" value="1"/>
</dbReference>
<evidence type="ECO:0000313" key="13">
    <source>
        <dbReference type="EMBL" id="KND04892.1"/>
    </source>
</evidence>